<feature type="region of interest" description="Disordered" evidence="2">
    <location>
        <begin position="346"/>
        <end position="379"/>
    </location>
</feature>
<proteinExistence type="predicted"/>
<gene>
    <name evidence="4" type="primary">Ccdc73</name>
</gene>
<evidence type="ECO:0000256" key="2">
    <source>
        <dbReference type="SAM" id="MobiDB-lite"/>
    </source>
</evidence>
<dbReference type="PANTHER" id="PTHR28660:SF1">
    <property type="entry name" value="COILED-COIL DOMAIN-CONTAINING PROTEIN 73"/>
    <property type="match status" value="1"/>
</dbReference>
<keyword evidence="1" id="KW-0175">Coiled coil</keyword>
<name>A0A6P5QT51_MUSCR</name>
<dbReference type="AlphaFoldDB" id="A0A6P5QT51"/>
<keyword evidence="3" id="KW-1185">Reference proteome</keyword>
<dbReference type="PANTHER" id="PTHR28660">
    <property type="entry name" value="COILED-COIL DOMAIN-CONTAINING PROTEIN 73"/>
    <property type="match status" value="1"/>
</dbReference>
<dbReference type="KEGG" id="mcal:110306749"/>
<dbReference type="GeneID" id="110306749"/>
<evidence type="ECO:0000313" key="3">
    <source>
        <dbReference type="Proteomes" id="UP000515126"/>
    </source>
</evidence>
<protein>
    <submittedName>
        <fullName evidence="4">Coiled-coil domain-containing protein 73</fullName>
    </submittedName>
</protein>
<evidence type="ECO:0000313" key="4">
    <source>
        <dbReference type="RefSeq" id="XP_021034491.1"/>
    </source>
</evidence>
<feature type="compositionally biased region" description="Polar residues" evidence="2">
    <location>
        <begin position="544"/>
        <end position="553"/>
    </location>
</feature>
<sequence length="1019" mass="114738">MEDSFNTTSSASTFTLQSSSETMVSIQLLDFRTSLLEALEELRMRREAETQYEEQIAKIILETQELKWQKETLQNQKEALIKQHKEAMGVFKNQLQVKMYALEEEKGKYKLATEIKEKEIEGLKETLKTLQVSQYSLQKKVSEMEQKAHLHHLAKEDYHKQLNEVEKYYAAITNQFGLVRENHVKLEQNVQEAIQLNKRLSTLNEKQESEIHSLKKELKKASSELIKSKVTCQHKMEEESIDLIIKEQKYEELQERLNMELELNKKINEEITHIQEEKQDIIISFQHMQQLLQQETQANTEINAELKVLRENNQTLERDNELQREKVKENEEKFLSLEKEHERALGTWKKHPELNNENSDELTRKKSENTITQKYNSGPEIRGKNTKSFCLDTEYGEEEKKDLPIGEAAEDLQPFEISAKSEINTMVSQDRNQSGMSPHRVLCLDKDATDQEQTSDVTDSRKSITAEVKDKLCLEKASGCSEFKSLNNFFLVVDESLETEMVRLEGTEGLGLLHSGGDIPLDTRSNKASSNGMSNEMAHKRNYNTDGPESNPFKQQSKLLPADLENATEKEITNHDQTKAGLDSFLDIKLNLDPCKKHGLQDSSHVTLDVKYQKIKQTVREESQCSTEPRSCYQLASKAPQKLGGTIACAAVISPLGPSASSGNKLTALKKSENSINTMSTVVKPAPNPAERTTRTNTNDILNSSLKNHLGASESSVSVSDFQVNQGDSHTSQAKGLKTVVPLTTSSEKQPPSENQITETPKSGLFSLVDVKGRQCMLLNNRDKAEALNGILSGGTCREGQLEEAHLSHATPSTDSVSTSARSAFDLPSPDKPEKIPGYIKFVPPSPWPKVNQTKTVGTVTSSIPLFLKEKTVDLSESRVITPLTFCKNVVLDDTRKNIESDPTSNGRAADTVSNWSIHLDPKGQPSEERNATAQTVYDSSFPTEHVKAEPLISTVQQSHSQTVKVTDSPDPLTFSPGNNDWQSLVMNRLTEIEKLLSLESDNQPKRRKVEEMLDNIID</sequence>
<dbReference type="RefSeq" id="XP_021034491.1">
    <property type="nucleotide sequence ID" value="XM_021178832.2"/>
</dbReference>
<feature type="region of interest" description="Disordered" evidence="2">
    <location>
        <begin position="897"/>
        <end position="932"/>
    </location>
</feature>
<dbReference type="Proteomes" id="UP000515126">
    <property type="component" value="Chromosome 2"/>
</dbReference>
<evidence type="ECO:0000256" key="1">
    <source>
        <dbReference type="SAM" id="Coils"/>
    </source>
</evidence>
<feature type="region of interest" description="Disordered" evidence="2">
    <location>
        <begin position="521"/>
        <end position="553"/>
    </location>
</feature>
<feature type="compositionally biased region" description="Polar residues" evidence="2">
    <location>
        <begin position="901"/>
        <end position="917"/>
    </location>
</feature>
<feature type="coiled-coil region" evidence="1">
    <location>
        <begin position="186"/>
        <end position="340"/>
    </location>
</feature>
<feature type="coiled-coil region" evidence="1">
    <location>
        <begin position="63"/>
        <end position="90"/>
    </location>
</feature>
<organism evidence="3 4">
    <name type="scientific">Mus caroli</name>
    <name type="common">Ryukyu mouse</name>
    <name type="synonym">Ricefield mouse</name>
    <dbReference type="NCBI Taxonomy" id="10089"/>
    <lineage>
        <taxon>Eukaryota</taxon>
        <taxon>Metazoa</taxon>
        <taxon>Chordata</taxon>
        <taxon>Craniata</taxon>
        <taxon>Vertebrata</taxon>
        <taxon>Euteleostomi</taxon>
        <taxon>Mammalia</taxon>
        <taxon>Eutheria</taxon>
        <taxon>Euarchontoglires</taxon>
        <taxon>Glires</taxon>
        <taxon>Rodentia</taxon>
        <taxon>Myomorpha</taxon>
        <taxon>Muroidea</taxon>
        <taxon>Muridae</taxon>
        <taxon>Murinae</taxon>
        <taxon>Mus</taxon>
        <taxon>Mus</taxon>
    </lineage>
</organism>
<accession>A0A6P5QT51</accession>
<reference evidence="4" key="1">
    <citation type="submission" date="2025-08" db="UniProtKB">
        <authorList>
            <consortium name="RefSeq"/>
        </authorList>
    </citation>
    <scope>IDENTIFICATION</scope>
</reference>
<feature type="compositionally biased region" description="Basic and acidic residues" evidence="2">
    <location>
        <begin position="920"/>
        <end position="931"/>
    </location>
</feature>
<dbReference type="Pfam" id="PF15818">
    <property type="entry name" value="CCDC73"/>
    <property type="match status" value="1"/>
</dbReference>
<dbReference type="CTD" id="493860"/>
<dbReference type="InterPro" id="IPR031650">
    <property type="entry name" value="CCDC73"/>
</dbReference>
<feature type="region of interest" description="Disordered" evidence="2">
    <location>
        <begin position="958"/>
        <end position="979"/>
    </location>
</feature>